<dbReference type="Gene3D" id="4.10.240.10">
    <property type="entry name" value="Zn(2)-C6 fungal-type DNA-binding domain"/>
    <property type="match status" value="1"/>
</dbReference>
<keyword evidence="5" id="KW-0539">Nucleus</keyword>
<dbReference type="EMBL" id="KZ824433">
    <property type="protein sequence ID" value="RAL01977.1"/>
    <property type="molecule type" value="Genomic_DNA"/>
</dbReference>
<dbReference type="CDD" id="cd12148">
    <property type="entry name" value="fungal_TF_MHR"/>
    <property type="match status" value="1"/>
</dbReference>
<gene>
    <name evidence="8" type="ORF">BO80DRAFT_501488</name>
</gene>
<keyword evidence="9" id="KW-1185">Reference proteome</keyword>
<dbReference type="GO" id="GO:0006351">
    <property type="term" value="P:DNA-templated transcription"/>
    <property type="evidence" value="ECO:0007669"/>
    <property type="project" value="InterPro"/>
</dbReference>
<reference evidence="8 9" key="1">
    <citation type="submission" date="2018-02" db="EMBL/GenBank/DDBJ databases">
        <title>The genomes of Aspergillus section Nigri reveals drivers in fungal speciation.</title>
        <authorList>
            <consortium name="DOE Joint Genome Institute"/>
            <person name="Vesth T.C."/>
            <person name="Nybo J."/>
            <person name="Theobald S."/>
            <person name="Brandl J."/>
            <person name="Frisvad J.C."/>
            <person name="Nielsen K.F."/>
            <person name="Lyhne E.K."/>
            <person name="Kogle M.E."/>
            <person name="Kuo A."/>
            <person name="Riley R."/>
            <person name="Clum A."/>
            <person name="Nolan M."/>
            <person name="Lipzen A."/>
            <person name="Salamov A."/>
            <person name="Henrissat B."/>
            <person name="Wiebenga A."/>
            <person name="De vries R.P."/>
            <person name="Grigoriev I.V."/>
            <person name="Mortensen U.H."/>
            <person name="Andersen M.R."/>
            <person name="Baker S.E."/>
        </authorList>
    </citation>
    <scope>NUCLEOTIDE SEQUENCE [LARGE SCALE GENOMIC DNA]</scope>
    <source>
        <strain evidence="8 9">CBS 121593</strain>
    </source>
</reference>
<protein>
    <recommendedName>
        <fullName evidence="7">Zn(2)-C6 fungal-type domain-containing protein</fullName>
    </recommendedName>
</protein>
<dbReference type="AlphaFoldDB" id="A0A395H269"/>
<accession>A0A395H269</accession>
<evidence type="ECO:0000256" key="3">
    <source>
        <dbReference type="ARBA" id="ARBA00023125"/>
    </source>
</evidence>
<evidence type="ECO:0000256" key="5">
    <source>
        <dbReference type="ARBA" id="ARBA00023242"/>
    </source>
</evidence>
<sequence>MSDPENADPRQGRDAEPSGPEPACDECRIRKVRCDRELPVCSSCRKSGLTCQYTQKGKRVNHTKKLVNDVQLLGNRLERIEEALLRYLSVASASNSPPTSSVTPYSPDAQRRNAEDSWNRSDNSEGSPDGLSDLHGGSPGNHVFGPSSSMAALYVEAQAAGDQLAASLSQQGSLERPGGPPTHESALRTQIAEVSALFQRLATDSPMLSKPEHHDDLPPFLPPRALLEVFLETYFTELSPLLPIYDRPSVLAAMHTQYGSTLEAPDPAWIVSLSSILLQTLEAKSTGSQKADTIARSTLEVDLQFQLLLNIRRCYNHFERLLQPRVANVQALLSMALVALRYFRFTMFETVFTQACELAKSMGLHQSSFTANAKQCAECQTLFWSLFILDKHISLVAGKSCLLPSYDCGIPLPPSTTTGILLDDLFAARIALAHIEEEIVCSLYSAQAPRLSPNHLSRRAHKLIHRLNDWTSHHSRILYPPASTTITAQQTTELRYALCISRVLVQRRIPTPESRQIRLEHARTGLRLLQELCESYHPDDSISNFTVFESILLHYPIVLFLEVYIHLLAPTPTHTTLTSDTNALRFFASRADPLAANASATSHAVTIRSITQLCSQIATSLLHPPIPISNTNTNTKLYHSTPAIQNQHQHPQYPPEANIDPTWDLSWTATPSTHPPGRDLHPYGEWKIVSDLTPGDFEEMLMYR</sequence>
<dbReference type="InterPro" id="IPR007219">
    <property type="entry name" value="XnlR_reg_dom"/>
</dbReference>
<evidence type="ECO:0000256" key="4">
    <source>
        <dbReference type="ARBA" id="ARBA00023163"/>
    </source>
</evidence>
<dbReference type="InterPro" id="IPR036864">
    <property type="entry name" value="Zn2-C6_fun-type_DNA-bd_sf"/>
</dbReference>
<keyword evidence="4" id="KW-0804">Transcription</keyword>
<evidence type="ECO:0000256" key="2">
    <source>
        <dbReference type="ARBA" id="ARBA00023015"/>
    </source>
</evidence>
<dbReference type="PANTHER" id="PTHR46910">
    <property type="entry name" value="TRANSCRIPTION FACTOR PDR1"/>
    <property type="match status" value="1"/>
</dbReference>
<dbReference type="STRING" id="1448316.A0A395H269"/>
<dbReference type="OrthoDB" id="103819at2759"/>
<dbReference type="GeneID" id="37229150"/>
<dbReference type="SMART" id="SM00066">
    <property type="entry name" value="GAL4"/>
    <property type="match status" value="1"/>
</dbReference>
<proteinExistence type="predicted"/>
<dbReference type="InterPro" id="IPR050987">
    <property type="entry name" value="AtrR-like"/>
</dbReference>
<feature type="domain" description="Zn(2)-C6 fungal-type" evidence="7">
    <location>
        <begin position="23"/>
        <end position="53"/>
    </location>
</feature>
<feature type="compositionally biased region" description="Basic and acidic residues" evidence="6">
    <location>
        <begin position="109"/>
        <end position="123"/>
    </location>
</feature>
<dbReference type="GO" id="GO:0000981">
    <property type="term" value="F:DNA-binding transcription factor activity, RNA polymerase II-specific"/>
    <property type="evidence" value="ECO:0007669"/>
    <property type="project" value="InterPro"/>
</dbReference>
<keyword evidence="1" id="KW-0479">Metal-binding</keyword>
<organism evidence="8 9">
    <name type="scientific">Aspergillus ibericus CBS 121593</name>
    <dbReference type="NCBI Taxonomy" id="1448316"/>
    <lineage>
        <taxon>Eukaryota</taxon>
        <taxon>Fungi</taxon>
        <taxon>Dikarya</taxon>
        <taxon>Ascomycota</taxon>
        <taxon>Pezizomycotina</taxon>
        <taxon>Eurotiomycetes</taxon>
        <taxon>Eurotiomycetidae</taxon>
        <taxon>Eurotiales</taxon>
        <taxon>Aspergillaceae</taxon>
        <taxon>Aspergillus</taxon>
        <taxon>Aspergillus subgen. Circumdati</taxon>
    </lineage>
</organism>
<feature type="region of interest" description="Disordered" evidence="6">
    <location>
        <begin position="166"/>
        <end position="186"/>
    </location>
</feature>
<feature type="compositionally biased region" description="Basic and acidic residues" evidence="6">
    <location>
        <begin position="7"/>
        <end position="16"/>
    </location>
</feature>
<evidence type="ECO:0000256" key="6">
    <source>
        <dbReference type="SAM" id="MobiDB-lite"/>
    </source>
</evidence>
<dbReference type="CDD" id="cd00067">
    <property type="entry name" value="GAL4"/>
    <property type="match status" value="1"/>
</dbReference>
<feature type="compositionally biased region" description="Low complexity" evidence="6">
    <location>
        <begin position="92"/>
        <end position="107"/>
    </location>
</feature>
<evidence type="ECO:0000313" key="9">
    <source>
        <dbReference type="Proteomes" id="UP000249402"/>
    </source>
</evidence>
<dbReference type="VEuPathDB" id="FungiDB:BO80DRAFT_501488"/>
<dbReference type="Pfam" id="PF04082">
    <property type="entry name" value="Fungal_trans"/>
    <property type="match status" value="1"/>
</dbReference>
<name>A0A395H269_9EURO</name>
<dbReference type="Pfam" id="PF00172">
    <property type="entry name" value="Zn_clus"/>
    <property type="match status" value="1"/>
</dbReference>
<dbReference type="InterPro" id="IPR001138">
    <property type="entry name" value="Zn2Cys6_DnaBD"/>
</dbReference>
<dbReference type="GO" id="GO:0003677">
    <property type="term" value="F:DNA binding"/>
    <property type="evidence" value="ECO:0007669"/>
    <property type="project" value="UniProtKB-KW"/>
</dbReference>
<feature type="region of interest" description="Disordered" evidence="6">
    <location>
        <begin position="1"/>
        <end position="23"/>
    </location>
</feature>
<dbReference type="GO" id="GO:0009893">
    <property type="term" value="P:positive regulation of metabolic process"/>
    <property type="evidence" value="ECO:0007669"/>
    <property type="project" value="UniProtKB-ARBA"/>
</dbReference>
<evidence type="ECO:0000256" key="1">
    <source>
        <dbReference type="ARBA" id="ARBA00022723"/>
    </source>
</evidence>
<dbReference type="GO" id="GO:0008270">
    <property type="term" value="F:zinc ion binding"/>
    <property type="evidence" value="ECO:0007669"/>
    <property type="project" value="InterPro"/>
</dbReference>
<dbReference type="PROSITE" id="PS00463">
    <property type="entry name" value="ZN2_CY6_FUNGAL_1"/>
    <property type="match status" value="1"/>
</dbReference>
<dbReference type="Proteomes" id="UP000249402">
    <property type="component" value="Unassembled WGS sequence"/>
</dbReference>
<dbReference type="PROSITE" id="PS50048">
    <property type="entry name" value="ZN2_CY6_FUNGAL_2"/>
    <property type="match status" value="1"/>
</dbReference>
<evidence type="ECO:0000259" key="7">
    <source>
        <dbReference type="PROSITE" id="PS50048"/>
    </source>
</evidence>
<feature type="region of interest" description="Disordered" evidence="6">
    <location>
        <begin position="92"/>
        <end position="143"/>
    </location>
</feature>
<keyword evidence="2" id="KW-0805">Transcription regulation</keyword>
<dbReference type="SUPFAM" id="SSF57701">
    <property type="entry name" value="Zn2/Cys6 DNA-binding domain"/>
    <property type="match status" value="1"/>
</dbReference>
<evidence type="ECO:0000313" key="8">
    <source>
        <dbReference type="EMBL" id="RAL01977.1"/>
    </source>
</evidence>
<dbReference type="RefSeq" id="XP_025576304.1">
    <property type="nucleotide sequence ID" value="XM_025724285.1"/>
</dbReference>
<keyword evidence="3" id="KW-0238">DNA-binding</keyword>
<dbReference type="SMART" id="SM00906">
    <property type="entry name" value="Fungal_trans"/>
    <property type="match status" value="1"/>
</dbReference>
<dbReference type="PANTHER" id="PTHR46910:SF25">
    <property type="entry name" value="ABC-TRANSPORTER-REGULATING TRANSCRIPTION FACTOR"/>
    <property type="match status" value="1"/>
</dbReference>